<dbReference type="PANTHER" id="PTHR43467:SF1">
    <property type="entry name" value="PRECORRIN-6A SYNTHASE [DEACETYLATING]"/>
    <property type="match status" value="1"/>
</dbReference>
<accession>A0ABT6C688</accession>
<keyword evidence="8" id="KW-1185">Reference proteome</keyword>
<dbReference type="InterPro" id="IPR035996">
    <property type="entry name" value="4pyrrol_Methylase_sf"/>
</dbReference>
<dbReference type="InterPro" id="IPR012797">
    <property type="entry name" value="CobF"/>
</dbReference>
<evidence type="ECO:0000256" key="2">
    <source>
        <dbReference type="ARBA" id="ARBA00022573"/>
    </source>
</evidence>
<dbReference type="PANTHER" id="PTHR43467">
    <property type="entry name" value="COBALT-PRECORRIN-2 C(20)-METHYLTRANSFERASE"/>
    <property type="match status" value="1"/>
</dbReference>
<name>A0ABT6C688_9MICO</name>
<dbReference type="InterPro" id="IPR014777">
    <property type="entry name" value="4pyrrole_Mease_sub1"/>
</dbReference>
<dbReference type="Gene3D" id="3.30.950.10">
    <property type="entry name" value="Methyltransferase, Cobalt-precorrin-4 Transmethylase, Domain 2"/>
    <property type="match status" value="1"/>
</dbReference>
<dbReference type="InterPro" id="IPR000878">
    <property type="entry name" value="4pyrrol_Mease"/>
</dbReference>
<keyword evidence="4 7" id="KW-0808">Transferase</keyword>
<evidence type="ECO:0000313" key="7">
    <source>
        <dbReference type="EMBL" id="MDF8264439.1"/>
    </source>
</evidence>
<dbReference type="InterPro" id="IPR014776">
    <property type="entry name" value="4pyrrole_Mease_sub2"/>
</dbReference>
<reference evidence="7 8" key="1">
    <citation type="submission" date="2023-03" db="EMBL/GenBank/DDBJ databases">
        <title>YIM 133296 draft genome.</title>
        <authorList>
            <person name="Xiong L."/>
        </authorList>
    </citation>
    <scope>NUCLEOTIDE SEQUENCE [LARGE SCALE GENOMIC DNA]</scope>
    <source>
        <strain evidence="7 8">YIM 133296</strain>
    </source>
</reference>
<evidence type="ECO:0000256" key="5">
    <source>
        <dbReference type="ARBA" id="ARBA00022691"/>
    </source>
</evidence>
<dbReference type="CDD" id="cd11643">
    <property type="entry name" value="Precorrin-6A-synthase"/>
    <property type="match status" value="1"/>
</dbReference>
<comment type="caution">
    <text evidence="7">The sequence shown here is derived from an EMBL/GenBank/DDBJ whole genome shotgun (WGS) entry which is preliminary data.</text>
</comment>
<evidence type="ECO:0000256" key="4">
    <source>
        <dbReference type="ARBA" id="ARBA00022679"/>
    </source>
</evidence>
<keyword evidence="3 7" id="KW-0489">Methyltransferase</keyword>
<dbReference type="SUPFAM" id="SSF53790">
    <property type="entry name" value="Tetrapyrrole methylase"/>
    <property type="match status" value="1"/>
</dbReference>
<proteinExistence type="predicted"/>
<dbReference type="PIRSF" id="PIRSF036525">
    <property type="entry name" value="CobF"/>
    <property type="match status" value="1"/>
</dbReference>
<dbReference type="Proteomes" id="UP001528912">
    <property type="component" value="Unassembled WGS sequence"/>
</dbReference>
<feature type="domain" description="Tetrapyrrole methylase" evidence="6">
    <location>
        <begin position="7"/>
        <end position="226"/>
    </location>
</feature>
<evidence type="ECO:0000313" key="8">
    <source>
        <dbReference type="Proteomes" id="UP001528912"/>
    </source>
</evidence>
<comment type="pathway">
    <text evidence="1">Cofactor biosynthesis; adenosylcobalamin biosynthesis.</text>
</comment>
<gene>
    <name evidence="7" type="primary">cobF</name>
    <name evidence="7" type="ORF">P4R38_09305</name>
</gene>
<dbReference type="RefSeq" id="WP_275237697.1">
    <property type="nucleotide sequence ID" value="NZ_JARFJC010000017.1"/>
</dbReference>
<protein>
    <submittedName>
        <fullName evidence="7">Precorrin-6A synthase (Deacetylating)</fullName>
        <ecNumber evidence="7">2.1.1.152</ecNumber>
    </submittedName>
</protein>
<dbReference type="GO" id="GO:0032259">
    <property type="term" value="P:methylation"/>
    <property type="evidence" value="ECO:0007669"/>
    <property type="project" value="UniProtKB-KW"/>
</dbReference>
<organism evidence="7 8">
    <name type="scientific">Luteipulveratus flavus</name>
    <dbReference type="NCBI Taxonomy" id="3031728"/>
    <lineage>
        <taxon>Bacteria</taxon>
        <taxon>Bacillati</taxon>
        <taxon>Actinomycetota</taxon>
        <taxon>Actinomycetes</taxon>
        <taxon>Micrococcales</taxon>
        <taxon>Dermacoccaceae</taxon>
        <taxon>Luteipulveratus</taxon>
    </lineage>
</organism>
<keyword evidence="5" id="KW-0949">S-adenosyl-L-methionine</keyword>
<dbReference type="NCBIfam" id="TIGR02434">
    <property type="entry name" value="CobF"/>
    <property type="match status" value="1"/>
</dbReference>
<sequence>MTPPVRVSVIGIGCGSPDHLTLQAVRALGSLDVVVLTDKRRGDDPLVHVRERMLAEHVAGVQTVVVHDPPRERRAEHVGDQRSYERAVEDWHDARASAYADALAPYRGRQVGFLVWGDPAFYDSTLRILGRVAAAGLPLDIEVVPGVSAVQLLAARHRLVLNDIGAPITVTTGRRLAEEADRGTDNIVVMLNRSLDAVELGDDWHIWWGANLGTAHESLLSGDLRTTAPQIDGERNRVRAAAGWVMDVYLLRRRA</sequence>
<evidence type="ECO:0000256" key="1">
    <source>
        <dbReference type="ARBA" id="ARBA00004953"/>
    </source>
</evidence>
<keyword evidence="2" id="KW-0169">Cobalamin biosynthesis</keyword>
<dbReference type="Gene3D" id="3.40.1010.10">
    <property type="entry name" value="Cobalt-precorrin-4 Transmethylase, Domain 1"/>
    <property type="match status" value="1"/>
</dbReference>
<dbReference type="Pfam" id="PF00590">
    <property type="entry name" value="TP_methylase"/>
    <property type="match status" value="1"/>
</dbReference>
<evidence type="ECO:0000259" key="6">
    <source>
        <dbReference type="Pfam" id="PF00590"/>
    </source>
</evidence>
<evidence type="ECO:0000256" key="3">
    <source>
        <dbReference type="ARBA" id="ARBA00022603"/>
    </source>
</evidence>
<dbReference type="EMBL" id="JAROAV010000028">
    <property type="protein sequence ID" value="MDF8264439.1"/>
    <property type="molecule type" value="Genomic_DNA"/>
</dbReference>
<dbReference type="EC" id="2.1.1.152" evidence="7"/>
<dbReference type="GO" id="GO:0043819">
    <property type="term" value="F:precorrin-6A synthase (deacetylating) activity"/>
    <property type="evidence" value="ECO:0007669"/>
    <property type="project" value="UniProtKB-EC"/>
</dbReference>